<name>A0A133KNN7_HEYCO</name>
<sequence>MLRELSSSSFEGRREYSTAFFSTKLTSNPPFYGTFVEREWGGTLKNE</sequence>
<accession>A0A133KNN7</accession>
<protein>
    <submittedName>
        <fullName evidence="1">Uncharacterized protein</fullName>
    </submittedName>
</protein>
<reference evidence="2" key="1">
    <citation type="submission" date="2016-01" db="EMBL/GenBank/DDBJ databases">
        <authorList>
            <person name="Mitreva M."/>
            <person name="Pepin K.H."/>
            <person name="Mihindukulasuriya K.A."/>
            <person name="Fulton R."/>
            <person name="Fronick C."/>
            <person name="O'Laughlin M."/>
            <person name="Miner T."/>
            <person name="Herter B."/>
            <person name="Rosa B.A."/>
            <person name="Cordes M."/>
            <person name="Tomlinson C."/>
            <person name="Wollam A."/>
            <person name="Palsikar V.B."/>
            <person name="Mardis E.R."/>
            <person name="Wilson R.K."/>
        </authorList>
    </citation>
    <scope>NUCLEOTIDE SEQUENCE [LARGE SCALE GENOMIC DNA]</scope>
    <source>
        <strain evidence="2">GED7749B</strain>
    </source>
</reference>
<dbReference type="Proteomes" id="UP000070376">
    <property type="component" value="Unassembled WGS sequence"/>
</dbReference>
<comment type="caution">
    <text evidence="1">The sequence shown here is derived from an EMBL/GenBank/DDBJ whole genome shotgun (WGS) entry which is preliminary data.</text>
</comment>
<evidence type="ECO:0000313" key="1">
    <source>
        <dbReference type="EMBL" id="KWZ81050.1"/>
    </source>
</evidence>
<gene>
    <name evidence="1" type="ORF">HMPREF3213_02135</name>
</gene>
<dbReference type="EMBL" id="LRPN01000082">
    <property type="protein sequence ID" value="KWZ81050.1"/>
    <property type="molecule type" value="Genomic_DNA"/>
</dbReference>
<organism evidence="1 2">
    <name type="scientific">Heyndrickxia coagulans</name>
    <name type="common">Weizmannia coagulans</name>
    <dbReference type="NCBI Taxonomy" id="1398"/>
    <lineage>
        <taxon>Bacteria</taxon>
        <taxon>Bacillati</taxon>
        <taxon>Bacillota</taxon>
        <taxon>Bacilli</taxon>
        <taxon>Bacillales</taxon>
        <taxon>Bacillaceae</taxon>
        <taxon>Heyndrickxia</taxon>
    </lineage>
</organism>
<dbReference type="AlphaFoldDB" id="A0A133KNN7"/>
<evidence type="ECO:0000313" key="2">
    <source>
        <dbReference type="Proteomes" id="UP000070376"/>
    </source>
</evidence>
<proteinExistence type="predicted"/>